<feature type="domain" description="Glycosyltransferase 2-like" evidence="4">
    <location>
        <begin position="12"/>
        <end position="180"/>
    </location>
</feature>
<dbReference type="CDD" id="cd04186">
    <property type="entry name" value="GT_2_like_c"/>
    <property type="match status" value="1"/>
</dbReference>
<dbReference type="OrthoDB" id="9771846at2"/>
<dbReference type="PANTHER" id="PTHR43179">
    <property type="entry name" value="RHAMNOSYLTRANSFERASE WBBL"/>
    <property type="match status" value="1"/>
</dbReference>
<proteinExistence type="inferred from homology"/>
<evidence type="ECO:0000313" key="6">
    <source>
        <dbReference type="Proteomes" id="UP000199634"/>
    </source>
</evidence>
<dbReference type="PANTHER" id="PTHR43179:SF12">
    <property type="entry name" value="GALACTOFURANOSYLTRANSFERASE GLFT2"/>
    <property type="match status" value="1"/>
</dbReference>
<protein>
    <submittedName>
        <fullName evidence="5">Glycosyltransferase, GT2 family</fullName>
    </submittedName>
</protein>
<comment type="similarity">
    <text evidence="1">Belongs to the glycosyltransferase 2 family.</text>
</comment>
<evidence type="ECO:0000259" key="4">
    <source>
        <dbReference type="Pfam" id="PF00535"/>
    </source>
</evidence>
<keyword evidence="2" id="KW-0328">Glycosyltransferase</keyword>
<sequence length="332" mass="39135">MKKIAVVLLNWNGLDLLKQFLPLVEKYSAEAEIYIADNNSSDQSKQYVETHFKNVQWIQLHENFGYAKGYNEALKGIKEEIICLLNTDVEVTENWLQPVLDLFSKDDSIGIIQPKILDYNNKSYFEYAGAAGGFIDKYGFPFCRGRIFDTLEKDENQYVSQEIFWASGACFFIRKNVFKQLNGFDEQFFAHQEEIDLCWRAFNQNILVYYCNESSVYHIGGATLKKSNPHKTYLNFRNSLYMLYKNLPKQQRFSIIFKRLCLDGLAGIKFFFSLQPLHTFAIVKAHFAYYKNLSKLKNKQAKNPKTNYFYTENIVFSYFLKEKKRFKKLYKE</sequence>
<keyword evidence="6" id="KW-1185">Reference proteome</keyword>
<evidence type="ECO:0000313" key="5">
    <source>
        <dbReference type="EMBL" id="SEH93156.1"/>
    </source>
</evidence>
<dbReference type="SUPFAM" id="SSF53448">
    <property type="entry name" value="Nucleotide-diphospho-sugar transferases"/>
    <property type="match status" value="1"/>
</dbReference>
<dbReference type="InterPro" id="IPR029044">
    <property type="entry name" value="Nucleotide-diphossugar_trans"/>
</dbReference>
<dbReference type="EMBL" id="FNXE01000033">
    <property type="protein sequence ID" value="SEH93156.1"/>
    <property type="molecule type" value="Genomic_DNA"/>
</dbReference>
<name>A0A1H6M2S7_9FLAO</name>
<dbReference type="AlphaFoldDB" id="A0A1H6M2S7"/>
<dbReference type="Proteomes" id="UP000199634">
    <property type="component" value="Unassembled WGS sequence"/>
</dbReference>
<dbReference type="GO" id="GO:0016757">
    <property type="term" value="F:glycosyltransferase activity"/>
    <property type="evidence" value="ECO:0007669"/>
    <property type="project" value="UniProtKB-KW"/>
</dbReference>
<dbReference type="Pfam" id="PF00535">
    <property type="entry name" value="Glycos_transf_2"/>
    <property type="match status" value="1"/>
</dbReference>
<evidence type="ECO:0000256" key="3">
    <source>
        <dbReference type="ARBA" id="ARBA00022679"/>
    </source>
</evidence>
<dbReference type="InterPro" id="IPR001173">
    <property type="entry name" value="Glyco_trans_2-like"/>
</dbReference>
<organism evidence="5 6">
    <name type="scientific">Paenimyroides marinum</name>
    <dbReference type="NCBI Taxonomy" id="1159016"/>
    <lineage>
        <taxon>Bacteria</taxon>
        <taxon>Pseudomonadati</taxon>
        <taxon>Bacteroidota</taxon>
        <taxon>Flavobacteriia</taxon>
        <taxon>Flavobacteriales</taxon>
        <taxon>Flavobacteriaceae</taxon>
        <taxon>Paenimyroides</taxon>
    </lineage>
</organism>
<gene>
    <name evidence="5" type="ORF">SAMN02927937_02202</name>
</gene>
<dbReference type="STRING" id="1159016.SAMN02927937_02202"/>
<keyword evidence="3 5" id="KW-0808">Transferase</keyword>
<evidence type="ECO:0000256" key="2">
    <source>
        <dbReference type="ARBA" id="ARBA00022676"/>
    </source>
</evidence>
<accession>A0A1H6M2S7</accession>
<reference evidence="5 6" key="1">
    <citation type="submission" date="2016-10" db="EMBL/GenBank/DDBJ databases">
        <authorList>
            <person name="de Groot N.N."/>
        </authorList>
    </citation>
    <scope>NUCLEOTIDE SEQUENCE [LARGE SCALE GENOMIC DNA]</scope>
    <source>
        <strain evidence="5 6">CGMCC 1.10825</strain>
    </source>
</reference>
<evidence type="ECO:0000256" key="1">
    <source>
        <dbReference type="ARBA" id="ARBA00006739"/>
    </source>
</evidence>
<dbReference type="Gene3D" id="3.90.550.10">
    <property type="entry name" value="Spore Coat Polysaccharide Biosynthesis Protein SpsA, Chain A"/>
    <property type="match status" value="1"/>
</dbReference>